<keyword evidence="4" id="KW-0255">Endonuclease</keyword>
<evidence type="ECO:0000259" key="3">
    <source>
        <dbReference type="Pfam" id="PF04471"/>
    </source>
</evidence>
<evidence type="ECO:0000313" key="4">
    <source>
        <dbReference type="EMBL" id="TWU21958.1"/>
    </source>
</evidence>
<dbReference type="OrthoDB" id="9797274at2"/>
<keyword evidence="4" id="KW-0378">Hydrolase</keyword>
<dbReference type="Proteomes" id="UP000318437">
    <property type="component" value="Unassembled WGS sequence"/>
</dbReference>
<dbReference type="AlphaFoldDB" id="A0A5C6CCM6"/>
<reference evidence="4 5" key="1">
    <citation type="submission" date="2019-02" db="EMBL/GenBank/DDBJ databases">
        <title>Deep-cultivation of Planctomycetes and their phenomic and genomic characterization uncovers novel biology.</title>
        <authorList>
            <person name="Wiegand S."/>
            <person name="Jogler M."/>
            <person name="Boedeker C."/>
            <person name="Pinto D."/>
            <person name="Vollmers J."/>
            <person name="Rivas-Marin E."/>
            <person name="Kohn T."/>
            <person name="Peeters S.H."/>
            <person name="Heuer A."/>
            <person name="Rast P."/>
            <person name="Oberbeckmann S."/>
            <person name="Bunk B."/>
            <person name="Jeske O."/>
            <person name="Meyerdierks A."/>
            <person name="Storesund J.E."/>
            <person name="Kallscheuer N."/>
            <person name="Luecker S."/>
            <person name="Lage O.M."/>
            <person name="Pohl T."/>
            <person name="Merkel B.J."/>
            <person name="Hornburger P."/>
            <person name="Mueller R.-W."/>
            <person name="Bruemmer F."/>
            <person name="Labrenz M."/>
            <person name="Spormann A.M."/>
            <person name="Op Den Camp H."/>
            <person name="Overmann J."/>
            <person name="Amann R."/>
            <person name="Jetten M.S.M."/>
            <person name="Mascher T."/>
            <person name="Medema M.H."/>
            <person name="Devos D.P."/>
            <person name="Kaster A.-K."/>
            <person name="Ovreas L."/>
            <person name="Rohde M."/>
            <person name="Galperin M.Y."/>
            <person name="Jogler C."/>
        </authorList>
    </citation>
    <scope>NUCLEOTIDE SEQUENCE [LARGE SCALE GENOMIC DNA]</scope>
    <source>
        <strain evidence="4 5">Pla144</strain>
    </source>
</reference>
<keyword evidence="1" id="KW-0175">Coiled coil</keyword>
<name>A0A5C6CCM6_9BACT</name>
<dbReference type="InterPro" id="IPR052906">
    <property type="entry name" value="Type_IV_Methyl-Rstrct_Enzyme"/>
</dbReference>
<keyword evidence="5" id="KW-1185">Reference proteome</keyword>
<dbReference type="InterPro" id="IPR007560">
    <property type="entry name" value="Restrct_endonuc_IV_Mrr"/>
</dbReference>
<organism evidence="4 5">
    <name type="scientific">Bythopirellula polymerisocia</name>
    <dbReference type="NCBI Taxonomy" id="2528003"/>
    <lineage>
        <taxon>Bacteria</taxon>
        <taxon>Pseudomonadati</taxon>
        <taxon>Planctomycetota</taxon>
        <taxon>Planctomycetia</taxon>
        <taxon>Pirellulales</taxon>
        <taxon>Lacipirellulaceae</taxon>
        <taxon>Bythopirellula</taxon>
    </lineage>
</organism>
<keyword evidence="2" id="KW-0472">Membrane</keyword>
<evidence type="ECO:0000256" key="2">
    <source>
        <dbReference type="SAM" id="Phobius"/>
    </source>
</evidence>
<dbReference type="EMBL" id="SJPS01000008">
    <property type="protein sequence ID" value="TWU21958.1"/>
    <property type="molecule type" value="Genomic_DNA"/>
</dbReference>
<dbReference type="GO" id="GO:0003677">
    <property type="term" value="F:DNA binding"/>
    <property type="evidence" value="ECO:0007669"/>
    <property type="project" value="InterPro"/>
</dbReference>
<dbReference type="GO" id="GO:0015666">
    <property type="term" value="F:restriction endodeoxyribonuclease activity"/>
    <property type="evidence" value="ECO:0007669"/>
    <property type="project" value="TreeGrafter"/>
</dbReference>
<comment type="caution">
    <text evidence="4">The sequence shown here is derived from an EMBL/GenBank/DDBJ whole genome shotgun (WGS) entry which is preliminary data.</text>
</comment>
<dbReference type="RefSeq" id="WP_146452674.1">
    <property type="nucleotide sequence ID" value="NZ_SJPS01000008.1"/>
</dbReference>
<feature type="coiled-coil region" evidence="1">
    <location>
        <begin position="129"/>
        <end position="163"/>
    </location>
</feature>
<evidence type="ECO:0000313" key="5">
    <source>
        <dbReference type="Proteomes" id="UP000318437"/>
    </source>
</evidence>
<gene>
    <name evidence="4" type="ORF">Pla144_44250</name>
</gene>
<accession>A0A5C6CCM6</accession>
<dbReference type="InterPro" id="IPR011335">
    <property type="entry name" value="Restrct_endonuc-II-like"/>
</dbReference>
<dbReference type="PANTHER" id="PTHR30015">
    <property type="entry name" value="MRR RESTRICTION SYSTEM PROTEIN"/>
    <property type="match status" value="1"/>
</dbReference>
<dbReference type="Gene3D" id="3.40.1350.10">
    <property type="match status" value="1"/>
</dbReference>
<dbReference type="SUPFAM" id="SSF52980">
    <property type="entry name" value="Restriction endonuclease-like"/>
    <property type="match status" value="1"/>
</dbReference>
<dbReference type="PANTHER" id="PTHR30015:SF6">
    <property type="entry name" value="SLL1429 PROTEIN"/>
    <property type="match status" value="1"/>
</dbReference>
<keyword evidence="2" id="KW-1133">Transmembrane helix</keyword>
<proteinExistence type="predicted"/>
<dbReference type="InterPro" id="IPR011856">
    <property type="entry name" value="tRNA_endonuc-like_dom_sf"/>
</dbReference>
<feature type="transmembrane region" description="Helical" evidence="2">
    <location>
        <begin position="91"/>
        <end position="110"/>
    </location>
</feature>
<protein>
    <submittedName>
        <fullName evidence="4">Restriction endonuclease</fullName>
    </submittedName>
</protein>
<feature type="domain" description="Restriction endonuclease type IV Mrr" evidence="3">
    <location>
        <begin position="178"/>
        <end position="281"/>
    </location>
</feature>
<sequence>MNILAHIETLKQQAAQFSSQLAETERHSRDTLTVVRRAKRRVLYYRFARALREPAKDYSLWFPGVLVVGFAFAAALAFVFLFLVGLSSTTIAIGMLVSAVAMLILLAMAISRPATVELPAFLEEQLTCIRQHKQELDRINTDAKKLREQILSTKATINELAESDRLKRQLLLKENWKTLEGAQWQEYLVKVFEALGASAQTARTSGEEGVDLIVRFGEIMIAVQTKGYVGSVGKEAVQQVVAGKVHYGCDRAAVITNSRFTAPARSIAMGQSCFLIGEQEFPAFVMGSNLEMFR</sequence>
<dbReference type="Pfam" id="PF04471">
    <property type="entry name" value="Mrr_cat"/>
    <property type="match status" value="1"/>
</dbReference>
<dbReference type="GO" id="GO:0009307">
    <property type="term" value="P:DNA restriction-modification system"/>
    <property type="evidence" value="ECO:0007669"/>
    <property type="project" value="InterPro"/>
</dbReference>
<keyword evidence="2" id="KW-0812">Transmembrane</keyword>
<evidence type="ECO:0000256" key="1">
    <source>
        <dbReference type="SAM" id="Coils"/>
    </source>
</evidence>
<feature type="transmembrane region" description="Helical" evidence="2">
    <location>
        <begin position="60"/>
        <end position="84"/>
    </location>
</feature>
<keyword evidence="4" id="KW-0540">Nuclease</keyword>